<keyword evidence="4" id="KW-0862">Zinc</keyword>
<gene>
    <name evidence="13" type="ordered locus">Deipe_0066</name>
</gene>
<evidence type="ECO:0000313" key="13">
    <source>
        <dbReference type="EMBL" id="AFZ65674.1"/>
    </source>
</evidence>
<dbReference type="EC" id="4.1.1.104" evidence="8"/>
<feature type="domain" description="Class II aldolase/adducin N-terminal" evidence="12">
    <location>
        <begin position="8"/>
        <end position="188"/>
    </location>
</feature>
<dbReference type="PANTHER" id="PTHR22789:SF0">
    <property type="entry name" value="3-OXO-TETRONATE 4-PHOSPHATE DECARBOXYLASE-RELATED"/>
    <property type="match status" value="1"/>
</dbReference>
<dbReference type="OrthoDB" id="9794581at2"/>
<dbReference type="NCBIfam" id="NF006000">
    <property type="entry name" value="PRK08130.1"/>
    <property type="match status" value="1"/>
</dbReference>
<comment type="similarity">
    <text evidence="2">Belongs to the aldolase class II family. AraD/FucA subfamily.</text>
</comment>
<keyword evidence="5" id="KW-0456">Lyase</keyword>
<evidence type="ECO:0000256" key="7">
    <source>
        <dbReference type="ARBA" id="ARBA00044745"/>
    </source>
</evidence>
<dbReference type="RefSeq" id="WP_015233985.1">
    <property type="nucleotide sequence ID" value="NC_019793.1"/>
</dbReference>
<organism evidence="13 14">
    <name type="scientific">Deinococcus peraridilitoris (strain DSM 19664 / LMG 22246 / CIP 109416 / KR-200)</name>
    <dbReference type="NCBI Taxonomy" id="937777"/>
    <lineage>
        <taxon>Bacteria</taxon>
        <taxon>Thermotogati</taxon>
        <taxon>Deinococcota</taxon>
        <taxon>Deinococci</taxon>
        <taxon>Deinococcales</taxon>
        <taxon>Deinococcaceae</taxon>
        <taxon>Deinococcus</taxon>
    </lineage>
</organism>
<comment type="catalytic activity">
    <reaction evidence="10">
        <text>3-dehydro-4-O-phospho-D-erythronate + H(+) = dihydroxyacetone phosphate + CO2</text>
        <dbReference type="Rhea" id="RHEA:52416"/>
        <dbReference type="ChEBI" id="CHEBI:15378"/>
        <dbReference type="ChEBI" id="CHEBI:16526"/>
        <dbReference type="ChEBI" id="CHEBI:57642"/>
        <dbReference type="ChEBI" id="CHEBI:136593"/>
        <dbReference type="EC" id="4.1.1.104"/>
    </reaction>
</comment>
<evidence type="ECO:0000313" key="14">
    <source>
        <dbReference type="Proteomes" id="UP000010467"/>
    </source>
</evidence>
<dbReference type="EMBL" id="CP003382">
    <property type="protein sequence ID" value="AFZ65674.1"/>
    <property type="molecule type" value="Genomic_DNA"/>
</dbReference>
<dbReference type="KEGG" id="dpd:Deipe_0066"/>
<evidence type="ECO:0000256" key="5">
    <source>
        <dbReference type="ARBA" id="ARBA00023239"/>
    </source>
</evidence>
<dbReference type="GO" id="GO:0019323">
    <property type="term" value="P:pentose catabolic process"/>
    <property type="evidence" value="ECO:0007669"/>
    <property type="project" value="InterPro"/>
</dbReference>
<comment type="catalytic activity">
    <reaction evidence="11">
        <text>3-dehydro-4-O-phospho-L-erythronate + H(+) = dihydroxyacetone phosphate + CO2</text>
        <dbReference type="Rhea" id="RHEA:52404"/>
        <dbReference type="ChEBI" id="CHEBI:15378"/>
        <dbReference type="ChEBI" id="CHEBI:16526"/>
        <dbReference type="ChEBI" id="CHEBI:57642"/>
        <dbReference type="ChEBI" id="CHEBI:136592"/>
        <dbReference type="EC" id="4.1.1.104"/>
    </reaction>
</comment>
<evidence type="ECO:0000256" key="9">
    <source>
        <dbReference type="ARBA" id="ARBA00044803"/>
    </source>
</evidence>
<dbReference type="PANTHER" id="PTHR22789">
    <property type="entry name" value="FUCULOSE PHOSPHATE ALDOLASE"/>
    <property type="match status" value="1"/>
</dbReference>
<dbReference type="NCBIfam" id="NF043034">
    <property type="entry name" value="OxoTetrPhDc"/>
    <property type="match status" value="1"/>
</dbReference>
<comment type="cofactor">
    <cofactor evidence="1">
        <name>Zn(2+)</name>
        <dbReference type="ChEBI" id="CHEBI:29105"/>
    </cofactor>
</comment>
<accession>K9ZWW9</accession>
<dbReference type="FunFam" id="3.40.225.10:FF:000008">
    <property type="entry name" value="Sugar aldolase"/>
    <property type="match status" value="1"/>
</dbReference>
<comment type="function">
    <text evidence="7">Catalyzes the decarboxylation of 3-oxo-tetronate 4-phosphate to dihydroxyacetone phosphate (DHAP) and CO(2).</text>
</comment>
<dbReference type="InterPro" id="IPR050013">
    <property type="entry name" value="OtnC"/>
</dbReference>
<dbReference type="GO" id="GO:0005829">
    <property type="term" value="C:cytosol"/>
    <property type="evidence" value="ECO:0007669"/>
    <property type="project" value="TreeGrafter"/>
</dbReference>
<evidence type="ECO:0000259" key="12">
    <source>
        <dbReference type="SMART" id="SM01007"/>
    </source>
</evidence>
<evidence type="ECO:0000256" key="1">
    <source>
        <dbReference type="ARBA" id="ARBA00001947"/>
    </source>
</evidence>
<evidence type="ECO:0000256" key="4">
    <source>
        <dbReference type="ARBA" id="ARBA00022833"/>
    </source>
</evidence>
<evidence type="ECO:0000256" key="8">
    <source>
        <dbReference type="ARBA" id="ARBA00044772"/>
    </source>
</evidence>
<reference evidence="14" key="1">
    <citation type="submission" date="2012-03" db="EMBL/GenBank/DDBJ databases">
        <title>Complete sequence of chromosome of Deinococcus peraridilitoris DSM 19664.</title>
        <authorList>
            <person name="Lucas S."/>
            <person name="Copeland A."/>
            <person name="Lapidus A."/>
            <person name="Glavina del Rio T."/>
            <person name="Dalin E."/>
            <person name="Tice H."/>
            <person name="Bruce D."/>
            <person name="Goodwin L."/>
            <person name="Pitluck S."/>
            <person name="Peters L."/>
            <person name="Mikhailova N."/>
            <person name="Lu M."/>
            <person name="Kyrpides N."/>
            <person name="Mavromatis K."/>
            <person name="Ivanova N."/>
            <person name="Brettin T."/>
            <person name="Detter J.C."/>
            <person name="Han C."/>
            <person name="Larimer F."/>
            <person name="Land M."/>
            <person name="Hauser L."/>
            <person name="Markowitz V."/>
            <person name="Cheng J.-F."/>
            <person name="Hugenholtz P."/>
            <person name="Woyke T."/>
            <person name="Wu D."/>
            <person name="Pukall R."/>
            <person name="Steenblock K."/>
            <person name="Brambilla E."/>
            <person name="Klenk H.-P."/>
            <person name="Eisen J.A."/>
        </authorList>
    </citation>
    <scope>NUCLEOTIDE SEQUENCE [LARGE SCALE GENOMIC DNA]</scope>
    <source>
        <strain evidence="14">DSM 19664 / LMG 22246 / CIP 109416 / KR-200</strain>
    </source>
</reference>
<proteinExistence type="inferred from homology"/>
<dbReference type="PATRIC" id="fig|937777.3.peg.70"/>
<dbReference type="AlphaFoldDB" id="K9ZWW9"/>
<dbReference type="SUPFAM" id="SSF53639">
    <property type="entry name" value="AraD/HMP-PK domain-like"/>
    <property type="match status" value="1"/>
</dbReference>
<dbReference type="InterPro" id="IPR001303">
    <property type="entry name" value="Aldolase_II/adducin_N"/>
</dbReference>
<dbReference type="HOGENOM" id="CLU_006033_3_2_0"/>
<dbReference type="GO" id="GO:0046872">
    <property type="term" value="F:metal ion binding"/>
    <property type="evidence" value="ECO:0007669"/>
    <property type="project" value="UniProtKB-KW"/>
</dbReference>
<keyword evidence="6" id="KW-0119">Carbohydrate metabolism</keyword>
<dbReference type="InterPro" id="IPR050197">
    <property type="entry name" value="Aldolase_class_II_sugar_metab"/>
</dbReference>
<dbReference type="Pfam" id="PF00596">
    <property type="entry name" value="Aldolase_II"/>
    <property type="match status" value="1"/>
</dbReference>
<sequence length="218" mass="24015">MIPTRERHQLVRLGRRLYERGLSPGTSGNLSVRLEGNAGWLLTPTNSCLGELTADNISHLDWDGTLLGGSPPSKESFLHLAYYRFRPETHAVVHLHSTFAVALSCLAHLNPHSCLPPLTPYFVMRIGNLPLVPYHRPGDQRLGDEVARLAPTHSAVLLANHGPVVSAPSLEDAVSAAEELEETARIFLALQGHPIRTLDAHQIEELQRTFGARWNPEA</sequence>
<protein>
    <recommendedName>
        <fullName evidence="9">3-oxo-tetronate 4-phosphate decarboxylase</fullName>
        <ecNumber evidence="8">4.1.1.104</ecNumber>
    </recommendedName>
</protein>
<dbReference type="Gene3D" id="3.40.225.10">
    <property type="entry name" value="Class II aldolase/adducin N-terminal domain"/>
    <property type="match status" value="1"/>
</dbReference>
<dbReference type="GO" id="GO:0016832">
    <property type="term" value="F:aldehyde-lyase activity"/>
    <property type="evidence" value="ECO:0007669"/>
    <property type="project" value="InterPro"/>
</dbReference>
<dbReference type="Proteomes" id="UP000010467">
    <property type="component" value="Chromosome"/>
</dbReference>
<evidence type="ECO:0000256" key="3">
    <source>
        <dbReference type="ARBA" id="ARBA00022723"/>
    </source>
</evidence>
<name>K9ZWW9_DEIPD</name>
<dbReference type="SMART" id="SM01007">
    <property type="entry name" value="Aldolase_II"/>
    <property type="match status" value="1"/>
</dbReference>
<dbReference type="eggNOG" id="COG0235">
    <property type="taxonomic scope" value="Bacteria"/>
</dbReference>
<keyword evidence="14" id="KW-1185">Reference proteome</keyword>
<dbReference type="STRING" id="937777.Deipe_0066"/>
<dbReference type="InterPro" id="IPR036409">
    <property type="entry name" value="Aldolase_II/adducin_N_sf"/>
</dbReference>
<keyword evidence="3" id="KW-0479">Metal-binding</keyword>
<evidence type="ECO:0000256" key="10">
    <source>
        <dbReference type="ARBA" id="ARBA00047520"/>
    </source>
</evidence>
<evidence type="ECO:0000256" key="6">
    <source>
        <dbReference type="ARBA" id="ARBA00023277"/>
    </source>
</evidence>
<evidence type="ECO:0000256" key="11">
    <source>
        <dbReference type="ARBA" id="ARBA00048603"/>
    </source>
</evidence>
<evidence type="ECO:0000256" key="2">
    <source>
        <dbReference type="ARBA" id="ARBA00010037"/>
    </source>
</evidence>